<sequence>MTRALCNQKVQNCMVVVSKSSLPTLNNRLNISKPNESSELSYFPRDSDEAHVLQIPIFDASLLTPVFASQVVEEVLAVRNARSASSIFLETREIGMRVLDCVLHLNPK</sequence>
<accession>A0A369K953</accession>
<dbReference type="AlphaFoldDB" id="A0A369K953"/>
<reference evidence="1" key="1">
    <citation type="submission" date="2018-04" db="EMBL/GenBank/DDBJ databases">
        <title>Whole genome sequencing of Hypsizygus marmoreus.</title>
        <authorList>
            <person name="Choi I.-G."/>
            <person name="Min B."/>
            <person name="Kim J.-G."/>
            <person name="Kim S."/>
            <person name="Oh Y.-L."/>
            <person name="Kong W.-S."/>
            <person name="Park H."/>
            <person name="Jeong J."/>
            <person name="Song E.-S."/>
        </authorList>
    </citation>
    <scope>NUCLEOTIDE SEQUENCE [LARGE SCALE GENOMIC DNA]</scope>
    <source>
        <strain evidence="1">51987-8</strain>
    </source>
</reference>
<proteinExistence type="predicted"/>
<evidence type="ECO:0000313" key="2">
    <source>
        <dbReference type="Proteomes" id="UP000076154"/>
    </source>
</evidence>
<dbReference type="Proteomes" id="UP000076154">
    <property type="component" value="Unassembled WGS sequence"/>
</dbReference>
<dbReference type="EMBL" id="LUEZ02000012">
    <property type="protein sequence ID" value="RDB28324.1"/>
    <property type="molecule type" value="Genomic_DNA"/>
</dbReference>
<organism evidence="1 2">
    <name type="scientific">Hypsizygus marmoreus</name>
    <name type="common">White beech mushroom</name>
    <name type="synonym">Agaricus marmoreus</name>
    <dbReference type="NCBI Taxonomy" id="39966"/>
    <lineage>
        <taxon>Eukaryota</taxon>
        <taxon>Fungi</taxon>
        <taxon>Dikarya</taxon>
        <taxon>Basidiomycota</taxon>
        <taxon>Agaricomycotina</taxon>
        <taxon>Agaricomycetes</taxon>
        <taxon>Agaricomycetidae</taxon>
        <taxon>Agaricales</taxon>
        <taxon>Tricholomatineae</taxon>
        <taxon>Lyophyllaceae</taxon>
        <taxon>Hypsizygus</taxon>
    </lineage>
</organism>
<protein>
    <submittedName>
        <fullName evidence="1">Uncharacterized protein</fullName>
    </submittedName>
</protein>
<gene>
    <name evidence="1" type="ORF">Hypma_001322</name>
</gene>
<name>A0A369K953_HYPMA</name>
<comment type="caution">
    <text evidence="1">The sequence shown here is derived from an EMBL/GenBank/DDBJ whole genome shotgun (WGS) entry which is preliminary data.</text>
</comment>
<evidence type="ECO:0000313" key="1">
    <source>
        <dbReference type="EMBL" id="RDB28324.1"/>
    </source>
</evidence>
<dbReference type="InParanoid" id="A0A369K953"/>
<keyword evidence="2" id="KW-1185">Reference proteome</keyword>